<reference evidence="1" key="1">
    <citation type="submission" date="2018-11" db="EMBL/GenBank/DDBJ databases">
        <authorList>
            <person name="Alioto T."/>
            <person name="Alioto T."/>
        </authorList>
    </citation>
    <scope>NUCLEOTIDE SEQUENCE</scope>
</reference>
<dbReference type="Proteomes" id="UP000596742">
    <property type="component" value="Unassembled WGS sequence"/>
</dbReference>
<name>A0A8B6FIA2_MYTGA</name>
<comment type="caution">
    <text evidence="1">The sequence shown here is derived from an EMBL/GenBank/DDBJ whole genome shotgun (WGS) entry which is preliminary data.</text>
</comment>
<proteinExistence type="predicted"/>
<gene>
    <name evidence="1" type="ORF">MGAL_10B053796</name>
</gene>
<dbReference type="AlphaFoldDB" id="A0A8B6FIA2"/>
<keyword evidence="2" id="KW-1185">Reference proteome</keyword>
<evidence type="ECO:0000313" key="2">
    <source>
        <dbReference type="Proteomes" id="UP000596742"/>
    </source>
</evidence>
<dbReference type="OrthoDB" id="6151953at2759"/>
<accession>A0A8B6FIA2</accession>
<sequence length="87" mass="9779">MERMATDNSKCESLKFYTYLCQNIGSEELVKIRRLAFTILDLGQSFGHKTITSGSKGEGLDMKGSDLDVMAINPLFKVYESEKRCCS</sequence>
<organism evidence="1 2">
    <name type="scientific">Mytilus galloprovincialis</name>
    <name type="common">Mediterranean mussel</name>
    <dbReference type="NCBI Taxonomy" id="29158"/>
    <lineage>
        <taxon>Eukaryota</taxon>
        <taxon>Metazoa</taxon>
        <taxon>Spiralia</taxon>
        <taxon>Lophotrochozoa</taxon>
        <taxon>Mollusca</taxon>
        <taxon>Bivalvia</taxon>
        <taxon>Autobranchia</taxon>
        <taxon>Pteriomorphia</taxon>
        <taxon>Mytilida</taxon>
        <taxon>Mytiloidea</taxon>
        <taxon>Mytilidae</taxon>
        <taxon>Mytilinae</taxon>
        <taxon>Mytilus</taxon>
    </lineage>
</organism>
<dbReference type="EMBL" id="UYJE01006865">
    <property type="protein sequence ID" value="VDI49688.1"/>
    <property type="molecule type" value="Genomic_DNA"/>
</dbReference>
<protein>
    <submittedName>
        <fullName evidence="1">Uncharacterized protein</fullName>
    </submittedName>
</protein>
<evidence type="ECO:0000313" key="1">
    <source>
        <dbReference type="EMBL" id="VDI49688.1"/>
    </source>
</evidence>